<dbReference type="EMBL" id="AP017312">
    <property type="protein sequence ID" value="BAU27603.1"/>
    <property type="molecule type" value="Genomic_DNA"/>
</dbReference>
<evidence type="ECO:0000313" key="2">
    <source>
        <dbReference type="Proteomes" id="UP000217696"/>
    </source>
</evidence>
<sequence length="67" mass="7624">MKNSTTAVEVCTVQCSVCENKFYEFDDNDLTKCPHCNADFIEVEANVIKTEQMLIGIDYATGEIRRQ</sequence>
<reference evidence="1 2" key="1">
    <citation type="submission" date="2015-12" db="EMBL/GenBank/DDBJ databases">
        <title>Genome sequence of Aneurinibacillus soli.</title>
        <authorList>
            <person name="Lee J.S."/>
            <person name="Lee K.C."/>
            <person name="Kim K.K."/>
            <person name="Lee B.W."/>
        </authorList>
    </citation>
    <scope>NUCLEOTIDE SEQUENCE [LARGE SCALE GENOMIC DNA]</scope>
    <source>
        <strain evidence="1 2">CB4</strain>
    </source>
</reference>
<evidence type="ECO:0000313" key="1">
    <source>
        <dbReference type="EMBL" id="BAU27603.1"/>
    </source>
</evidence>
<name>A0A0U5C6E2_9BACL</name>
<protein>
    <submittedName>
        <fullName evidence="1">Uncharacterized protein</fullName>
    </submittedName>
</protein>
<accession>A0A0U5C6E2</accession>
<proteinExistence type="predicted"/>
<keyword evidence="2" id="KW-1185">Reference proteome</keyword>
<gene>
    <name evidence="1" type="ORF">CB4_01777</name>
</gene>
<dbReference type="KEGG" id="asoc:CB4_01777"/>
<dbReference type="Proteomes" id="UP000217696">
    <property type="component" value="Chromosome"/>
</dbReference>
<dbReference type="RefSeq" id="WP_096465069.1">
    <property type="nucleotide sequence ID" value="NZ_AP017312.1"/>
</dbReference>
<dbReference type="OrthoDB" id="9982794at2"/>
<organism evidence="1 2">
    <name type="scientific">Aneurinibacillus soli</name>
    <dbReference type="NCBI Taxonomy" id="1500254"/>
    <lineage>
        <taxon>Bacteria</taxon>
        <taxon>Bacillati</taxon>
        <taxon>Bacillota</taxon>
        <taxon>Bacilli</taxon>
        <taxon>Bacillales</taxon>
        <taxon>Paenibacillaceae</taxon>
        <taxon>Aneurinibacillus group</taxon>
        <taxon>Aneurinibacillus</taxon>
    </lineage>
</organism>
<dbReference type="AlphaFoldDB" id="A0A0U5C6E2"/>